<evidence type="ECO:0000313" key="2">
    <source>
        <dbReference type="EMBL" id="QLI05035.1"/>
    </source>
</evidence>
<gene>
    <name evidence="2" type="ORF">CINF_0509</name>
</gene>
<organism evidence="2 3">
    <name type="scientific">Candidatus Campylobacter infans</name>
    <dbReference type="NCBI Taxonomy" id="2561898"/>
    <lineage>
        <taxon>Bacteria</taxon>
        <taxon>Pseudomonadati</taxon>
        <taxon>Campylobacterota</taxon>
        <taxon>Epsilonproteobacteria</taxon>
        <taxon>Campylobacterales</taxon>
        <taxon>Campylobacteraceae</taxon>
        <taxon>Campylobacter</taxon>
    </lineage>
</organism>
<keyword evidence="1" id="KW-0472">Membrane</keyword>
<dbReference type="Proteomes" id="UP000509414">
    <property type="component" value="Chromosome"/>
</dbReference>
<feature type="transmembrane region" description="Helical" evidence="1">
    <location>
        <begin position="264"/>
        <end position="281"/>
    </location>
</feature>
<dbReference type="EMBL" id="CP049075">
    <property type="protein sequence ID" value="QLI05035.1"/>
    <property type="molecule type" value="Genomic_DNA"/>
</dbReference>
<feature type="transmembrane region" description="Helical" evidence="1">
    <location>
        <begin position="110"/>
        <end position="133"/>
    </location>
</feature>
<name>A0A7H9CI52_9BACT</name>
<evidence type="ECO:0000256" key="1">
    <source>
        <dbReference type="SAM" id="Phobius"/>
    </source>
</evidence>
<dbReference type="AlphaFoldDB" id="A0A7H9CI52"/>
<keyword evidence="1" id="KW-0812">Transmembrane</keyword>
<keyword evidence="1" id="KW-1133">Transmembrane helix</keyword>
<accession>A0A7H9CI52</accession>
<feature type="transmembrane region" description="Helical" evidence="1">
    <location>
        <begin position="228"/>
        <end position="252"/>
    </location>
</feature>
<sequence length="282" mass="31589">MKIDLKQQVIIDISIIAVNLNENHSSGINWQNFNLDFASTTQNGQNSFIQLQSGQGFVKNLGLRVNINFNSVLNFLSQNGKNFTLFLYDLGFILMEVQMNKTKFFRLSHIYVSLFFLPVALLYSISGVAYIFGIKDDVFATKMQYEVNATLIKGQEEQMLLQILSEQNIKIPSNTKLRNDRKQGGISLGGIHYSINAKQQDPQTLIIKTTTRSLLGDMILLHKDKGGWYFSVLGVGFGIALAFLYLSGLMITLFASKKDRNPQLIVLALGVLTCLVLGYLSV</sequence>
<proteinExistence type="predicted"/>
<evidence type="ECO:0000313" key="3">
    <source>
        <dbReference type="Proteomes" id="UP000509414"/>
    </source>
</evidence>
<protein>
    <submittedName>
        <fullName evidence="2">Putative membrane protein</fullName>
    </submittedName>
</protein>
<dbReference type="KEGG" id="cinf:CINF_0509"/>
<reference evidence="2 3" key="1">
    <citation type="submission" date="2020-02" db="EMBL/GenBank/DDBJ databases">
        <title>Complete genome sequence of the novel Campylobacter species Candidatus Campylobacter infans.</title>
        <authorList>
            <person name="Duim B."/>
            <person name="Zomer A."/>
            <person name="van der Graaf L."/>
            <person name="Wagenaar J."/>
        </authorList>
    </citation>
    <scope>NUCLEOTIDE SEQUENCE [LARGE SCALE GENOMIC DNA]</scope>
    <source>
        <strain evidence="2 3">19S00001</strain>
    </source>
</reference>
<keyword evidence="3" id="KW-1185">Reference proteome</keyword>